<dbReference type="Proteomes" id="UP000244803">
    <property type="component" value="Chromosome 4"/>
</dbReference>
<dbReference type="SUPFAM" id="SSF50978">
    <property type="entry name" value="WD40 repeat-like"/>
    <property type="match status" value="1"/>
</dbReference>
<dbReference type="InterPro" id="IPR001680">
    <property type="entry name" value="WD40_rpt"/>
</dbReference>
<proteinExistence type="predicted"/>
<reference evidence="4" key="1">
    <citation type="submission" date="2022-07" db="EMBL/GenBank/DDBJ databases">
        <title>Evaluation of T. orientalis genome assembly methods using nanopore sequencing and analysis of variation between genomes.</title>
        <authorList>
            <person name="Yam J."/>
            <person name="Micallef M.L."/>
            <person name="Liu M."/>
            <person name="Djordjevic S.P."/>
            <person name="Bogema D.R."/>
            <person name="Jenkins C."/>
        </authorList>
    </citation>
    <scope>NUCLEOTIDE SEQUENCE</scope>
    <source>
        <strain evidence="4">Fish Creek</strain>
    </source>
</reference>
<keyword evidence="2" id="KW-0677">Repeat</keyword>
<evidence type="ECO:0000256" key="1">
    <source>
        <dbReference type="ARBA" id="ARBA00022574"/>
    </source>
</evidence>
<evidence type="ECO:0000256" key="2">
    <source>
        <dbReference type="ARBA" id="ARBA00022737"/>
    </source>
</evidence>
<gene>
    <name evidence="4" type="ORF">MACJ_002751</name>
</gene>
<dbReference type="PROSITE" id="PS00678">
    <property type="entry name" value="WD_REPEATS_1"/>
    <property type="match status" value="1"/>
</dbReference>
<dbReference type="AlphaFoldDB" id="A0A976QSX2"/>
<dbReference type="InterPro" id="IPR050505">
    <property type="entry name" value="WDR55/POC1"/>
</dbReference>
<evidence type="ECO:0000313" key="5">
    <source>
        <dbReference type="Proteomes" id="UP000244803"/>
    </source>
</evidence>
<dbReference type="Gene3D" id="2.130.10.10">
    <property type="entry name" value="YVTN repeat-like/Quinoprotein amine dehydrogenase"/>
    <property type="match status" value="1"/>
</dbReference>
<dbReference type="SMART" id="SM00320">
    <property type="entry name" value="WD40"/>
    <property type="match status" value="4"/>
</dbReference>
<dbReference type="InterPro" id="IPR019775">
    <property type="entry name" value="WD40_repeat_CS"/>
</dbReference>
<dbReference type="PANTHER" id="PTHR44019:SF8">
    <property type="entry name" value="POC1 CENTRIOLAR PROTEIN HOMOLOG"/>
    <property type="match status" value="1"/>
</dbReference>
<dbReference type="Pfam" id="PF00400">
    <property type="entry name" value="WD40"/>
    <property type="match status" value="1"/>
</dbReference>
<evidence type="ECO:0000256" key="3">
    <source>
        <dbReference type="PROSITE-ProRule" id="PRU00221"/>
    </source>
</evidence>
<feature type="repeat" description="WD" evidence="3">
    <location>
        <begin position="111"/>
        <end position="146"/>
    </location>
</feature>
<organism evidence="4 5">
    <name type="scientific">Theileria orientalis</name>
    <dbReference type="NCBI Taxonomy" id="68886"/>
    <lineage>
        <taxon>Eukaryota</taxon>
        <taxon>Sar</taxon>
        <taxon>Alveolata</taxon>
        <taxon>Apicomplexa</taxon>
        <taxon>Aconoidasida</taxon>
        <taxon>Piroplasmida</taxon>
        <taxon>Theileriidae</taxon>
        <taxon>Theileria</taxon>
    </lineage>
</organism>
<dbReference type="InterPro" id="IPR036322">
    <property type="entry name" value="WD40_repeat_dom_sf"/>
</dbReference>
<accession>A0A976QSX2</accession>
<dbReference type="PROSITE" id="PS50082">
    <property type="entry name" value="WD_REPEATS_2"/>
    <property type="match status" value="1"/>
</dbReference>
<evidence type="ECO:0000313" key="4">
    <source>
        <dbReference type="EMBL" id="UKJ89500.2"/>
    </source>
</evidence>
<dbReference type="EMBL" id="CP056067">
    <property type="protein sequence ID" value="UKJ89500.2"/>
    <property type="molecule type" value="Genomic_DNA"/>
</dbReference>
<name>A0A976QSX2_THEOR</name>
<dbReference type="OrthoDB" id="361494at2759"/>
<keyword evidence="1 3" id="KW-0853">WD repeat</keyword>
<dbReference type="InterPro" id="IPR015943">
    <property type="entry name" value="WD40/YVTN_repeat-like_dom_sf"/>
</dbReference>
<dbReference type="PANTHER" id="PTHR44019">
    <property type="entry name" value="WD REPEAT-CONTAINING PROTEIN 55"/>
    <property type="match status" value="1"/>
</dbReference>
<protein>
    <submittedName>
        <fullName evidence="4">Uncharacterized protein</fullName>
    </submittedName>
</protein>
<sequence length="356" mass="40161">MFPYCSFEGDAKSCVTRARFSPMKKESLAVAVDSSGYIRLMDLKAQKGANYKYFQGIFMENDMNLPHLCDFAFSNTGKCVYVSSSDGYVSVSSINMIGTHLNKDNSLLTINETHTGGTLCVCPSPDHDFILYTGGGDGFLKMWDLRLMSNRNIYYSHENDLNSRTWAKPLSSLWAHVTPLSSISLKVVNRIITCGFNENIRIWDAQTLIPIQTIEAGPDEMGVWDLLVDERRRTLVCVGDMGGIKTYEYESKQDIFSIKNAKKIKQNDKEGYKNLQLAEEDQVLFRSWKRICQYGKNLVIPRIDNEDRVKAYIIDMNTGKMVDNLSCNAEMLPKKYNISSVDVHPDPDVGLILSGG</sequence>